<dbReference type="AlphaFoldDB" id="U9STE1"/>
<dbReference type="EMBL" id="KI298192">
    <property type="protein sequence ID" value="ERZ99169.1"/>
    <property type="molecule type" value="Genomic_DNA"/>
</dbReference>
<name>U9STE1_RHIID</name>
<proteinExistence type="predicted"/>
<sequence length="59" mass="6547">METLTPPDLIGLVRNHLTQNNVASRQILARSLQNLLGRGNLQWYSDPGLAVLDMGTDRC</sequence>
<organism evidence="1">
    <name type="scientific">Rhizophagus irregularis (strain DAOM 181602 / DAOM 197198 / MUCL 43194)</name>
    <name type="common">Arbuscular mycorrhizal fungus</name>
    <name type="synonym">Glomus intraradices</name>
    <dbReference type="NCBI Taxonomy" id="747089"/>
    <lineage>
        <taxon>Eukaryota</taxon>
        <taxon>Fungi</taxon>
        <taxon>Fungi incertae sedis</taxon>
        <taxon>Mucoromycota</taxon>
        <taxon>Glomeromycotina</taxon>
        <taxon>Glomeromycetes</taxon>
        <taxon>Glomerales</taxon>
        <taxon>Glomeraceae</taxon>
        <taxon>Rhizophagus</taxon>
    </lineage>
</organism>
<dbReference type="HOGENOM" id="CLU_2962027_0_0_1"/>
<reference evidence="1" key="1">
    <citation type="submission" date="2013-07" db="EMBL/GenBank/DDBJ databases">
        <title>The genome of an arbuscular mycorrhizal fungus provides insights into the evolution of the oldest plant symbiosis.</title>
        <authorList>
            <consortium name="DOE Joint Genome Institute"/>
            <person name="Tisserant E."/>
            <person name="Malbreil M."/>
            <person name="Kuo A."/>
            <person name="Kohler A."/>
            <person name="Symeonidi A."/>
            <person name="Balestrini R."/>
            <person name="Charron P."/>
            <person name="Duensing N."/>
            <person name="Frei-dit-Frey N."/>
            <person name="Gianinazzi-Pearson V."/>
            <person name="Gilbert B."/>
            <person name="Handa Y."/>
            <person name="Hijri M."/>
            <person name="Kaul R."/>
            <person name="Kawaguchi M."/>
            <person name="Krajinski F."/>
            <person name="Lammers P."/>
            <person name="Lapierre D."/>
            <person name="Masclaux F.G."/>
            <person name="Murat C."/>
            <person name="Morin E."/>
            <person name="Ndikumana S."/>
            <person name="Pagni M."/>
            <person name="Petitpierre D."/>
            <person name="Requena N."/>
            <person name="Rosikiewicz P."/>
            <person name="Riley R."/>
            <person name="Saito K."/>
            <person name="San Clemente H."/>
            <person name="Shapiro H."/>
            <person name="van Tuinen D."/>
            <person name="Becard G."/>
            <person name="Bonfante P."/>
            <person name="Paszkowski U."/>
            <person name="Shachar-Hill Y."/>
            <person name="Young J.P."/>
            <person name="Sanders I.R."/>
            <person name="Henrissat B."/>
            <person name="Rensing S.A."/>
            <person name="Grigoriev I.V."/>
            <person name="Corradi N."/>
            <person name="Roux C."/>
            <person name="Martin F."/>
        </authorList>
    </citation>
    <scope>NUCLEOTIDE SEQUENCE</scope>
    <source>
        <strain evidence="1">DAOM 197198</strain>
    </source>
</reference>
<evidence type="ECO:0000313" key="1">
    <source>
        <dbReference type="EMBL" id="ERZ99169.1"/>
    </source>
</evidence>
<gene>
    <name evidence="1" type="ORF">GLOINDRAFT_334370</name>
</gene>
<protein>
    <submittedName>
        <fullName evidence="1">Uncharacterized protein</fullName>
    </submittedName>
</protein>
<accession>U9STE1</accession>